<evidence type="ECO:0000313" key="5">
    <source>
        <dbReference type="Proteomes" id="UP000549394"/>
    </source>
</evidence>
<sequence length="185" mass="19992">MMILSTLMIVVSGIFSLLINCSEQPRYPLNKNILGILCSVTAFLTAIGWIVFVAKIGSSGREHLHACFGLAIISTIFSVINACLAFKSSPPKAAPPCVAVVQGQTVGGYPTNGGPVIIQTSSQIHTQAPPQYPSQPPYGQNPLVHPPPYQPPMQNQQPVYNQPPYQPYTKGSNHEIPPYPVNQFP</sequence>
<dbReference type="Proteomes" id="UP000549394">
    <property type="component" value="Unassembled WGS sequence"/>
</dbReference>
<feature type="compositionally biased region" description="Low complexity" evidence="1">
    <location>
        <begin position="152"/>
        <end position="163"/>
    </location>
</feature>
<feature type="transmembrane region" description="Helical" evidence="2">
    <location>
        <begin position="32"/>
        <end position="54"/>
    </location>
</feature>
<feature type="transmembrane region" description="Helical" evidence="2">
    <location>
        <begin position="66"/>
        <end position="87"/>
    </location>
</feature>
<feature type="signal peptide" evidence="3">
    <location>
        <begin position="1"/>
        <end position="16"/>
    </location>
</feature>
<keyword evidence="5" id="KW-1185">Reference proteome</keyword>
<keyword evidence="2" id="KW-0472">Membrane</keyword>
<organism evidence="4 5">
    <name type="scientific">Dimorphilus gyrociliatus</name>
    <dbReference type="NCBI Taxonomy" id="2664684"/>
    <lineage>
        <taxon>Eukaryota</taxon>
        <taxon>Metazoa</taxon>
        <taxon>Spiralia</taxon>
        <taxon>Lophotrochozoa</taxon>
        <taxon>Annelida</taxon>
        <taxon>Polychaeta</taxon>
        <taxon>Polychaeta incertae sedis</taxon>
        <taxon>Dinophilidae</taxon>
        <taxon>Dimorphilus</taxon>
    </lineage>
</organism>
<evidence type="ECO:0000256" key="1">
    <source>
        <dbReference type="SAM" id="MobiDB-lite"/>
    </source>
</evidence>
<evidence type="ECO:0000256" key="2">
    <source>
        <dbReference type="SAM" id="Phobius"/>
    </source>
</evidence>
<accession>A0A7I8W969</accession>
<evidence type="ECO:0000256" key="3">
    <source>
        <dbReference type="SAM" id="SignalP"/>
    </source>
</evidence>
<comment type="caution">
    <text evidence="4">The sequence shown here is derived from an EMBL/GenBank/DDBJ whole genome shotgun (WGS) entry which is preliminary data.</text>
</comment>
<dbReference type="EMBL" id="CAJFCJ010000022">
    <property type="protein sequence ID" value="CAD5124668.1"/>
    <property type="molecule type" value="Genomic_DNA"/>
</dbReference>
<protein>
    <submittedName>
        <fullName evidence="4">Uncharacterized protein</fullName>
    </submittedName>
</protein>
<dbReference type="AlphaFoldDB" id="A0A7I8W969"/>
<gene>
    <name evidence="4" type="ORF">DGYR_LOCUS12177</name>
</gene>
<name>A0A7I8W969_9ANNE</name>
<reference evidence="4 5" key="1">
    <citation type="submission" date="2020-08" db="EMBL/GenBank/DDBJ databases">
        <authorList>
            <person name="Hejnol A."/>
        </authorList>
    </citation>
    <scope>NUCLEOTIDE SEQUENCE [LARGE SCALE GENOMIC DNA]</scope>
</reference>
<feature type="chain" id="PRO_5029613888" evidence="3">
    <location>
        <begin position="17"/>
        <end position="185"/>
    </location>
</feature>
<keyword evidence="2" id="KW-0812">Transmembrane</keyword>
<proteinExistence type="predicted"/>
<keyword evidence="2" id="KW-1133">Transmembrane helix</keyword>
<keyword evidence="3" id="KW-0732">Signal</keyword>
<feature type="region of interest" description="Disordered" evidence="1">
    <location>
        <begin position="125"/>
        <end position="185"/>
    </location>
</feature>
<evidence type="ECO:0000313" key="4">
    <source>
        <dbReference type="EMBL" id="CAD5124668.1"/>
    </source>
</evidence>